<dbReference type="GO" id="GO:0008610">
    <property type="term" value="P:lipid biosynthetic process"/>
    <property type="evidence" value="ECO:0007669"/>
    <property type="project" value="InterPro"/>
</dbReference>
<dbReference type="GO" id="GO:0016020">
    <property type="term" value="C:membrane"/>
    <property type="evidence" value="ECO:0007669"/>
    <property type="project" value="GOC"/>
</dbReference>
<dbReference type="GO" id="GO:0005506">
    <property type="term" value="F:iron ion binding"/>
    <property type="evidence" value="ECO:0007669"/>
    <property type="project" value="InterPro"/>
</dbReference>
<dbReference type="PANTHER" id="PTHR21624:SF1">
    <property type="entry name" value="ALKYLGLYCEROL MONOOXYGENASE"/>
    <property type="match status" value="1"/>
</dbReference>
<name>A0A937F4X9_9BACT</name>
<evidence type="ECO:0000256" key="4">
    <source>
        <dbReference type="ARBA" id="ARBA00023002"/>
    </source>
</evidence>
<proteinExistence type="predicted"/>
<keyword evidence="4" id="KW-0560">Oxidoreductase</keyword>
<dbReference type="Proteomes" id="UP000659388">
    <property type="component" value="Unassembled WGS sequence"/>
</dbReference>
<protein>
    <submittedName>
        <fullName evidence="9">Sterol desaturase family protein</fullName>
    </submittedName>
</protein>
<accession>A0A937F4X9</accession>
<reference evidence="9" key="1">
    <citation type="submission" date="2021-01" db="EMBL/GenBank/DDBJ databases">
        <title>Fulvivirga kasyanovii gen. nov., sp nov., a novel member of the phylum Bacteroidetes isolated from seawater in a mussel farm.</title>
        <authorList>
            <person name="Zhao L.-H."/>
            <person name="Wang Z.-J."/>
        </authorList>
    </citation>
    <scope>NUCLEOTIDE SEQUENCE</scope>
    <source>
        <strain evidence="9">2943</strain>
    </source>
</reference>
<sequence length="301" mass="35553">MEKEKFTVDQILSMDLPNIILYAAPVMLSLVAIEWIISYKQKKDYYDSKDTISAAVIGLVNVAMSAGLKILTFGVILFFYNLVPWSIPATWWSYILCIIWIDFWRYWAHRVGHENRFWWATHVTHHNSEKYNWSVAFRLSWTQHIKVIFFIPVALTGFHPVVFFICHQIEVLYQFWIHTEYIHKLPRPIEYIFTTPSHHRVHHSSDAKYLDKNYGSTLIIWDRIFGTFQPEEERPKYGLTEPVNTYNPITLNFHEWRDIYIDVKNSKSLKEAYHMMFGSPAQIAAEKKAAMEAAEQKKKAA</sequence>
<dbReference type="InterPro" id="IPR051689">
    <property type="entry name" value="Sterol_desaturase/TMEM195"/>
</dbReference>
<comment type="caution">
    <text evidence="9">The sequence shown here is derived from an EMBL/GenBank/DDBJ whole genome shotgun (WGS) entry which is preliminary data.</text>
</comment>
<dbReference type="GO" id="GO:0050479">
    <property type="term" value="F:glyceryl-ether monooxygenase activity"/>
    <property type="evidence" value="ECO:0007669"/>
    <property type="project" value="TreeGrafter"/>
</dbReference>
<dbReference type="GO" id="GO:0006643">
    <property type="term" value="P:membrane lipid metabolic process"/>
    <property type="evidence" value="ECO:0007669"/>
    <property type="project" value="TreeGrafter"/>
</dbReference>
<comment type="subcellular location">
    <subcellularLocation>
        <location evidence="1">Endomembrane system</location>
        <topology evidence="1">Multi-pass membrane protein</topology>
    </subcellularLocation>
</comment>
<dbReference type="InterPro" id="IPR006694">
    <property type="entry name" value="Fatty_acid_hydroxylase"/>
</dbReference>
<gene>
    <name evidence="9" type="ORF">JL102_01380</name>
</gene>
<evidence type="ECO:0000256" key="7">
    <source>
        <dbReference type="SAM" id="Phobius"/>
    </source>
</evidence>
<keyword evidence="5" id="KW-0443">Lipid metabolism</keyword>
<dbReference type="Pfam" id="PF04116">
    <property type="entry name" value="FA_hydroxylase"/>
    <property type="match status" value="1"/>
</dbReference>
<organism evidence="9 10">
    <name type="scientific">Fulvivirga sediminis</name>
    <dbReference type="NCBI Taxonomy" id="2803949"/>
    <lineage>
        <taxon>Bacteria</taxon>
        <taxon>Pseudomonadati</taxon>
        <taxon>Bacteroidota</taxon>
        <taxon>Cytophagia</taxon>
        <taxon>Cytophagales</taxon>
        <taxon>Fulvivirgaceae</taxon>
        <taxon>Fulvivirga</taxon>
    </lineage>
</organism>
<evidence type="ECO:0000256" key="6">
    <source>
        <dbReference type="ARBA" id="ARBA00023136"/>
    </source>
</evidence>
<dbReference type="PANTHER" id="PTHR21624">
    <property type="entry name" value="STEROL DESATURASE-RELATED PROTEIN"/>
    <property type="match status" value="1"/>
</dbReference>
<evidence type="ECO:0000259" key="8">
    <source>
        <dbReference type="Pfam" id="PF04116"/>
    </source>
</evidence>
<keyword evidence="2 7" id="KW-0812">Transmembrane</keyword>
<feature type="transmembrane region" description="Helical" evidence="7">
    <location>
        <begin position="51"/>
        <end position="79"/>
    </location>
</feature>
<evidence type="ECO:0000256" key="3">
    <source>
        <dbReference type="ARBA" id="ARBA00022989"/>
    </source>
</evidence>
<dbReference type="EMBL" id="JAESIY010000001">
    <property type="protein sequence ID" value="MBL3654764.1"/>
    <property type="molecule type" value="Genomic_DNA"/>
</dbReference>
<feature type="transmembrane region" description="Helical" evidence="7">
    <location>
        <begin position="147"/>
        <end position="165"/>
    </location>
</feature>
<feature type="transmembrane region" description="Helical" evidence="7">
    <location>
        <begin position="20"/>
        <end position="39"/>
    </location>
</feature>
<keyword evidence="6 7" id="KW-0472">Membrane</keyword>
<keyword evidence="10" id="KW-1185">Reference proteome</keyword>
<evidence type="ECO:0000256" key="2">
    <source>
        <dbReference type="ARBA" id="ARBA00022692"/>
    </source>
</evidence>
<evidence type="ECO:0000313" key="9">
    <source>
        <dbReference type="EMBL" id="MBL3654764.1"/>
    </source>
</evidence>
<feature type="domain" description="Fatty acid hydroxylase" evidence="8">
    <location>
        <begin position="95"/>
        <end position="227"/>
    </location>
</feature>
<dbReference type="RefSeq" id="WP_202241887.1">
    <property type="nucleotide sequence ID" value="NZ_JAESIY010000001.1"/>
</dbReference>
<evidence type="ECO:0000256" key="1">
    <source>
        <dbReference type="ARBA" id="ARBA00004127"/>
    </source>
</evidence>
<dbReference type="GO" id="GO:0012505">
    <property type="term" value="C:endomembrane system"/>
    <property type="evidence" value="ECO:0007669"/>
    <property type="project" value="UniProtKB-SubCell"/>
</dbReference>
<evidence type="ECO:0000256" key="5">
    <source>
        <dbReference type="ARBA" id="ARBA00023098"/>
    </source>
</evidence>
<evidence type="ECO:0000313" key="10">
    <source>
        <dbReference type="Proteomes" id="UP000659388"/>
    </source>
</evidence>
<keyword evidence="3 7" id="KW-1133">Transmembrane helix</keyword>
<dbReference type="AlphaFoldDB" id="A0A937F4X9"/>
<feature type="transmembrane region" description="Helical" evidence="7">
    <location>
        <begin position="91"/>
        <end position="108"/>
    </location>
</feature>